<organism evidence="1 2">
    <name type="scientific">Photorhabdus bodei</name>
    <dbReference type="NCBI Taxonomy" id="2029681"/>
    <lineage>
        <taxon>Bacteria</taxon>
        <taxon>Pseudomonadati</taxon>
        <taxon>Pseudomonadota</taxon>
        <taxon>Gammaproteobacteria</taxon>
        <taxon>Enterobacterales</taxon>
        <taxon>Morganellaceae</taxon>
        <taxon>Photorhabdus</taxon>
    </lineage>
</organism>
<comment type="caution">
    <text evidence="1">The sequence shown here is derived from an EMBL/GenBank/DDBJ whole genome shotgun (WGS) entry which is preliminary data.</text>
</comment>
<protein>
    <recommendedName>
        <fullName evidence="3">Integrase</fullName>
    </recommendedName>
</protein>
<gene>
    <name evidence="1" type="ORF">PH362_18885</name>
</gene>
<evidence type="ECO:0008006" key="3">
    <source>
        <dbReference type="Google" id="ProtNLM"/>
    </source>
</evidence>
<evidence type="ECO:0000313" key="2">
    <source>
        <dbReference type="Proteomes" id="UP001212996"/>
    </source>
</evidence>
<dbReference type="EMBL" id="JAQMFO010000032">
    <property type="protein sequence ID" value="MDB6373933.1"/>
    <property type="molecule type" value="Genomic_DNA"/>
</dbReference>
<dbReference type="RefSeq" id="WP_271867295.1">
    <property type="nucleotide sequence ID" value="NZ_JAQMFO010000032.1"/>
</dbReference>
<dbReference type="Proteomes" id="UP001212996">
    <property type="component" value="Unassembled WGS sequence"/>
</dbReference>
<reference evidence="1" key="1">
    <citation type="submission" date="2023-01" db="EMBL/GenBank/DDBJ databases">
        <title>Genome sequencing of Photorhabdus bodei 09-20.</title>
        <authorList>
            <person name="Kalindamar S."/>
            <person name="Kumru S."/>
        </authorList>
    </citation>
    <scope>NUCLEOTIDE SEQUENCE</scope>
    <source>
        <strain evidence="1">09-20</strain>
    </source>
</reference>
<accession>A0AAW6BK99</accession>
<sequence length="69" mass="7899">MPEPVISYNRNRITQITTRLLMLTSLRTIEIRAAEWREIDYDKCMVLRSPPCAVIQSGKSLTAEIAGNY</sequence>
<proteinExistence type="predicted"/>
<dbReference type="AlphaFoldDB" id="A0AAW6BK99"/>
<name>A0AAW6BK99_9GAMM</name>
<evidence type="ECO:0000313" key="1">
    <source>
        <dbReference type="EMBL" id="MDB6373933.1"/>
    </source>
</evidence>